<keyword evidence="3" id="KW-1185">Reference proteome</keyword>
<dbReference type="InterPro" id="IPR050767">
    <property type="entry name" value="Sel1_AlgK"/>
</dbReference>
<dbReference type="SMART" id="SM00671">
    <property type="entry name" value="SEL1"/>
    <property type="match status" value="3"/>
</dbReference>
<dbReference type="Gene3D" id="1.25.40.10">
    <property type="entry name" value="Tetratricopeptide repeat domain"/>
    <property type="match status" value="1"/>
</dbReference>
<dbReference type="InterPro" id="IPR011652">
    <property type="entry name" value="MORN_2"/>
</dbReference>
<organism evidence="2 3">
    <name type="scientific">Vibrio tritonius</name>
    <dbReference type="NCBI Taxonomy" id="1435069"/>
    <lineage>
        <taxon>Bacteria</taxon>
        <taxon>Pseudomonadati</taxon>
        <taxon>Pseudomonadota</taxon>
        <taxon>Gammaproteobacteria</taxon>
        <taxon>Vibrionales</taxon>
        <taxon>Vibrionaceae</taxon>
        <taxon>Vibrio</taxon>
    </lineage>
</organism>
<keyword evidence="1" id="KW-0732">Signal</keyword>
<dbReference type="PANTHER" id="PTHR11102:SF160">
    <property type="entry name" value="ERAD-ASSOCIATED E3 UBIQUITIN-PROTEIN LIGASE COMPONENT HRD3"/>
    <property type="match status" value="1"/>
</dbReference>
<evidence type="ECO:0008006" key="4">
    <source>
        <dbReference type="Google" id="ProtNLM"/>
    </source>
</evidence>
<dbReference type="SUPFAM" id="SSF81901">
    <property type="entry name" value="HCP-like"/>
    <property type="match status" value="1"/>
</dbReference>
<feature type="chain" id="PRO_5047173876" description="MORN repeat variant family protein" evidence="1">
    <location>
        <begin position="21"/>
        <end position="729"/>
    </location>
</feature>
<dbReference type="PANTHER" id="PTHR11102">
    <property type="entry name" value="SEL-1-LIKE PROTEIN"/>
    <property type="match status" value="1"/>
</dbReference>
<evidence type="ECO:0000256" key="1">
    <source>
        <dbReference type="SAM" id="SignalP"/>
    </source>
</evidence>
<sequence>MKYALSGVALALLISTTVSAETQKPDHFIGQISKIDLDRTAIGADRQMIRAERLTFNQFTNCEHMTTNMTPDSVGMSIKEYKQFLQKTWELAQNEEFFYIKTTSCDGPATDLITQITPCTADLCGAEYVSDHSIKWFNSELDPSYKSSAAIGIKTPLPYDKKKKQWHVVGYYVKDGKLSKHKAIDGYTSKEKLTTLSFVGKQTTYFRSGEVKKISHYNNKGELDGVTTHYFTNGKVHQTVHYTNNVVNGEVNTFHKNGRLENKEFFILGKHKDGECKHYDENGKLSRIHSYKDGNYDGEYIDYFLNGKKQTVATYHMGSPLKRTTYFDNGKVKRTYVKTDKKTISEDFNAQGIKIRRQVDIKVKNGTQMAERELWYDDGQPHTTEYYGPGFKKNGTFNDWFKNGQLRSEEVFINGKPVSEKSWTIKGKLVKEHYYKEGKLHGTQRRWDDKSGHLIEEENYQLGKKDGLQREWDRNTGFLVDEVTYKNGTPSSINKTYDGETGELQLLQYIDARGFPLKTLVNGEAPVKRYHKGKFASESCGYSTLYDPEETRQKAKNNDGYAQFQIGKFYQGCNAVEQTMSWYKKAAQNNDLHAIGKLIEIYQSGDGAFASVKDRQKGWPYKEQAAELGSVDYQLDVGFEYLPPDFANYLFEDWKQDGYVTPNPTKSLGLFEKAAKQGSARGIFAAGLMHQYGIGTTASKETAKSYYLLLQKAMPDFSAELIKQLEQQN</sequence>
<evidence type="ECO:0000313" key="2">
    <source>
        <dbReference type="EMBL" id="MCA2017189.1"/>
    </source>
</evidence>
<dbReference type="RefSeq" id="WP_225250981.1">
    <property type="nucleotide sequence ID" value="NZ_JAIWIU010000094.1"/>
</dbReference>
<protein>
    <recommendedName>
        <fullName evidence="4">MORN repeat variant family protein</fullName>
    </recommendedName>
</protein>
<comment type="caution">
    <text evidence="2">The sequence shown here is derived from an EMBL/GenBank/DDBJ whole genome shotgun (WGS) entry which is preliminary data.</text>
</comment>
<dbReference type="Pfam" id="PF07661">
    <property type="entry name" value="MORN_2"/>
    <property type="match status" value="3"/>
</dbReference>
<reference evidence="3" key="1">
    <citation type="submission" date="2023-07" db="EMBL/GenBank/DDBJ databases">
        <title>Molecular identification of indigenous halophilic bacteria isolated from red sea cost, biodegradation of synthetic dyes and assessment of degraded metabolite toxicity.</title>
        <authorList>
            <person name="Chaieb K."/>
            <person name="Altayb H.N."/>
        </authorList>
    </citation>
    <scope>NUCLEOTIDE SEQUENCE [LARGE SCALE GENOMIC DNA]</scope>
    <source>
        <strain evidence="3">K20</strain>
    </source>
</reference>
<evidence type="ECO:0000313" key="3">
    <source>
        <dbReference type="Proteomes" id="UP001199044"/>
    </source>
</evidence>
<dbReference type="InterPro" id="IPR011990">
    <property type="entry name" value="TPR-like_helical_dom_sf"/>
</dbReference>
<dbReference type="Proteomes" id="UP001199044">
    <property type="component" value="Unassembled WGS sequence"/>
</dbReference>
<feature type="signal peptide" evidence="1">
    <location>
        <begin position="1"/>
        <end position="20"/>
    </location>
</feature>
<dbReference type="InterPro" id="IPR006597">
    <property type="entry name" value="Sel1-like"/>
</dbReference>
<name>A0ABS7YND1_9VIBR</name>
<dbReference type="EMBL" id="JAIWIU010000094">
    <property type="protein sequence ID" value="MCA2017189.1"/>
    <property type="molecule type" value="Genomic_DNA"/>
</dbReference>
<accession>A0ABS7YND1</accession>
<dbReference type="Gene3D" id="3.90.930.1">
    <property type="match status" value="2"/>
</dbReference>
<gene>
    <name evidence="2" type="ORF">LDJ79_13770</name>
</gene>
<dbReference type="SUPFAM" id="SSF82185">
    <property type="entry name" value="Histone H3 K4-specific methyltransferase SET7/9 N-terminal domain"/>
    <property type="match status" value="2"/>
</dbReference>
<proteinExistence type="predicted"/>